<dbReference type="RefSeq" id="WP_119977511.1">
    <property type="nucleotide sequence ID" value="NZ_BPFB01000015.1"/>
</dbReference>
<keyword evidence="3" id="KW-1185">Reference proteome</keyword>
<feature type="transmembrane region" description="Helical" evidence="1">
    <location>
        <begin position="20"/>
        <end position="44"/>
    </location>
</feature>
<proteinExistence type="predicted"/>
<dbReference type="Proteomes" id="UP000761574">
    <property type="component" value="Unassembled WGS sequence"/>
</dbReference>
<protein>
    <recommendedName>
        <fullName evidence="4">Prepilin-type N-terminal cleavage/methylation domain-containing protein</fullName>
    </recommendedName>
</protein>
<accession>A0ABQ4PEU3</accession>
<evidence type="ECO:0008006" key="4">
    <source>
        <dbReference type="Google" id="ProtNLM"/>
    </source>
</evidence>
<reference evidence="2 3" key="1">
    <citation type="submission" date="2021-05" db="EMBL/GenBank/DDBJ databases">
        <title>Molecular characterization for Shewanella algae harboring chromosomal blaOXA-55-like strains isolated from clinical and environment sample.</title>
        <authorList>
            <person name="Ohama Y."/>
            <person name="Aoki K."/>
            <person name="Harada S."/>
            <person name="Moriya K."/>
            <person name="Ishii Y."/>
            <person name="Tateda K."/>
        </authorList>
    </citation>
    <scope>NUCLEOTIDE SEQUENCE [LARGE SCALE GENOMIC DNA]</scope>
    <source>
        <strain evidence="2 3">LMG 23746</strain>
    </source>
</reference>
<dbReference type="SUPFAM" id="SSF54523">
    <property type="entry name" value="Pili subunits"/>
    <property type="match status" value="1"/>
</dbReference>
<keyword evidence="1" id="KW-0472">Membrane</keyword>
<dbReference type="InterPro" id="IPR045584">
    <property type="entry name" value="Pilin-like"/>
</dbReference>
<dbReference type="InterPro" id="IPR012902">
    <property type="entry name" value="N_methyl_site"/>
</dbReference>
<keyword evidence="1" id="KW-0812">Transmembrane</keyword>
<evidence type="ECO:0000313" key="3">
    <source>
        <dbReference type="Proteomes" id="UP000761574"/>
    </source>
</evidence>
<gene>
    <name evidence="2" type="ORF">TUM4630_15650</name>
</gene>
<evidence type="ECO:0000256" key="1">
    <source>
        <dbReference type="SAM" id="Phobius"/>
    </source>
</evidence>
<keyword evidence="1" id="KW-1133">Transmembrane helix</keyword>
<sequence length="212" mass="23478">MQLTSGKKPSCLYSLKAQSGVTLIELLVVIVLLGVAIALVGPFTMKQVDSAKARNEQLLLQRWLQRQSFSAFTSDSPIQLRFDGKAVYRTLLPGTPLYNQEVLGSAQGIDSSDHGTGYGSSFGESYDSVAGNEMAPQFNDLNDYLNHDKYLTSQNNSDYVVPDIIFNHIFFEPQILKINNHGYIKAETLNYHYRGTEVSLNLSNLLTNPHGG</sequence>
<organism evidence="2 3">
    <name type="scientific">Shewanella algidipiscicola</name>
    <dbReference type="NCBI Taxonomy" id="614070"/>
    <lineage>
        <taxon>Bacteria</taxon>
        <taxon>Pseudomonadati</taxon>
        <taxon>Pseudomonadota</taxon>
        <taxon>Gammaproteobacteria</taxon>
        <taxon>Alteromonadales</taxon>
        <taxon>Shewanellaceae</taxon>
        <taxon>Shewanella</taxon>
    </lineage>
</organism>
<dbReference type="NCBIfam" id="TIGR02532">
    <property type="entry name" value="IV_pilin_GFxxxE"/>
    <property type="match status" value="1"/>
</dbReference>
<evidence type="ECO:0000313" key="2">
    <source>
        <dbReference type="EMBL" id="GIU46068.1"/>
    </source>
</evidence>
<name>A0ABQ4PEU3_9GAMM</name>
<comment type="caution">
    <text evidence="2">The sequence shown here is derived from an EMBL/GenBank/DDBJ whole genome shotgun (WGS) entry which is preliminary data.</text>
</comment>
<dbReference type="PROSITE" id="PS00409">
    <property type="entry name" value="PROKAR_NTER_METHYL"/>
    <property type="match status" value="1"/>
</dbReference>
<dbReference type="Pfam" id="PF07963">
    <property type="entry name" value="N_methyl"/>
    <property type="match status" value="1"/>
</dbReference>
<dbReference type="EMBL" id="BPFB01000015">
    <property type="protein sequence ID" value="GIU46068.1"/>
    <property type="molecule type" value="Genomic_DNA"/>
</dbReference>